<feature type="region of interest" description="Disordered" evidence="1">
    <location>
        <begin position="74"/>
        <end position="102"/>
    </location>
</feature>
<dbReference type="AlphaFoldDB" id="A0A5J4WCT0"/>
<dbReference type="EMBL" id="SNRW01002478">
    <property type="protein sequence ID" value="KAA6392640.1"/>
    <property type="molecule type" value="Genomic_DNA"/>
</dbReference>
<evidence type="ECO:0000256" key="1">
    <source>
        <dbReference type="SAM" id="MobiDB-lite"/>
    </source>
</evidence>
<accession>A0A5J4WCT0</accession>
<evidence type="ECO:0000313" key="2">
    <source>
        <dbReference type="EMBL" id="KAA6392640.1"/>
    </source>
</evidence>
<name>A0A5J4WCT0_9EUKA</name>
<comment type="caution">
    <text evidence="2">The sequence shown here is derived from an EMBL/GenBank/DDBJ whole genome shotgun (WGS) entry which is preliminary data.</text>
</comment>
<reference evidence="2 3" key="1">
    <citation type="submission" date="2019-03" db="EMBL/GenBank/DDBJ databases">
        <title>Single cell metagenomics reveals metabolic interactions within the superorganism composed of flagellate Streblomastix strix and complex community of Bacteroidetes bacteria on its surface.</title>
        <authorList>
            <person name="Treitli S.C."/>
            <person name="Kolisko M."/>
            <person name="Husnik F."/>
            <person name="Keeling P."/>
            <person name="Hampl V."/>
        </authorList>
    </citation>
    <scope>NUCLEOTIDE SEQUENCE [LARGE SCALE GENOMIC DNA]</scope>
    <source>
        <strain evidence="2">ST1C</strain>
    </source>
</reference>
<gene>
    <name evidence="2" type="ORF">EZS28_011833</name>
</gene>
<dbReference type="Proteomes" id="UP000324800">
    <property type="component" value="Unassembled WGS sequence"/>
</dbReference>
<sequence>MLLSTAKIQSSLSTRLDWNDDLTARSPEGTLLMDQENYREQQIINIRPNSTSNSSNRCLTPMIGSNSRTIFQRGSSSSWSMAKLPNTMDKQQERTAGYPLKNNSFHKTPAERVIYLICQYQNMKIDIQHFSEKINIIADALSRLQRSEDFHLRPFFLNQIRMTKVIQPTFDIFAPATIKLLVLYVTVNITTVQAQLIDVFQNTWTNKILLVRRTIQIH</sequence>
<protein>
    <submittedName>
        <fullName evidence="2">Uncharacterized protein</fullName>
    </submittedName>
</protein>
<organism evidence="2 3">
    <name type="scientific">Streblomastix strix</name>
    <dbReference type="NCBI Taxonomy" id="222440"/>
    <lineage>
        <taxon>Eukaryota</taxon>
        <taxon>Metamonada</taxon>
        <taxon>Preaxostyla</taxon>
        <taxon>Oxymonadida</taxon>
        <taxon>Streblomastigidae</taxon>
        <taxon>Streblomastix</taxon>
    </lineage>
</organism>
<proteinExistence type="predicted"/>
<evidence type="ECO:0000313" key="3">
    <source>
        <dbReference type="Proteomes" id="UP000324800"/>
    </source>
</evidence>